<protein>
    <recommendedName>
        <fullName evidence="4">Glucose-1-phosphate thymidylyltransferase</fullName>
        <ecNumber evidence="3">2.7.7.24</ecNumber>
    </recommendedName>
    <alternativeName>
        <fullName evidence="10">dTDP-glucose pyrophosphorylase</fullName>
    </alternativeName>
    <alternativeName>
        <fullName evidence="9">dTDP-glucose synthase</fullName>
    </alternativeName>
</protein>
<gene>
    <name evidence="14" type="ORF">NC998_03650</name>
</gene>
<evidence type="ECO:0000256" key="6">
    <source>
        <dbReference type="ARBA" id="ARBA00022695"/>
    </source>
</evidence>
<comment type="catalytic activity">
    <reaction evidence="11">
        <text>dTTP + alpha-D-glucose 1-phosphate + H(+) = dTDP-alpha-D-glucose + diphosphate</text>
        <dbReference type="Rhea" id="RHEA:15225"/>
        <dbReference type="ChEBI" id="CHEBI:15378"/>
        <dbReference type="ChEBI" id="CHEBI:33019"/>
        <dbReference type="ChEBI" id="CHEBI:37568"/>
        <dbReference type="ChEBI" id="CHEBI:57477"/>
        <dbReference type="ChEBI" id="CHEBI:58601"/>
        <dbReference type="EC" id="2.7.7.24"/>
    </reaction>
</comment>
<dbReference type="SUPFAM" id="SSF53448">
    <property type="entry name" value="Nucleotide-diphospho-sugar transferases"/>
    <property type="match status" value="1"/>
</dbReference>
<evidence type="ECO:0000256" key="8">
    <source>
        <dbReference type="ARBA" id="ARBA00022842"/>
    </source>
</evidence>
<sequence length="315" mass="34900">MLSREYREYRDGDRSHNFNDRRFNSASKPMPQSDFIALPATSSPPIIGLLPAGGQATRISPLPLSKELYPIGFQAVASGRSVRPKVVSQYLLERLQQAGIAQAYFILRSGKWDIPAYFGDGSILQMHLGYLLMGLPYGVPYTLDQAYPFVQNAIVALGFPDILFWPEDAFTHLLRRQAQTQADVVLGLFPTDQPQKAGMVDFDSSGQVHLIIEKPSQTTLQYMWAIAVWKPTFTQFLHDYLKEIEAAKAQNLGTQSPQELAIGDVIQAGITAGLRVEAEVFEAGVYLDIGTPENLVKAVQDYARLDPEIGLAPEV</sequence>
<accession>A0ABV0J4L4</accession>
<reference evidence="14 15" key="1">
    <citation type="submission" date="2022-04" db="EMBL/GenBank/DDBJ databases">
        <title>Positive selection, recombination, and allopatry shape intraspecific diversity of widespread and dominant cyanobacteria.</title>
        <authorList>
            <person name="Wei J."/>
            <person name="Shu W."/>
            <person name="Hu C."/>
        </authorList>
    </citation>
    <scope>NUCLEOTIDE SEQUENCE [LARGE SCALE GENOMIC DNA]</scope>
    <source>
        <strain evidence="14 15">GB2-A4</strain>
    </source>
</reference>
<evidence type="ECO:0000259" key="13">
    <source>
        <dbReference type="Pfam" id="PF00483"/>
    </source>
</evidence>
<evidence type="ECO:0000313" key="15">
    <source>
        <dbReference type="Proteomes" id="UP001464891"/>
    </source>
</evidence>
<dbReference type="Pfam" id="PF00483">
    <property type="entry name" value="NTP_transferase"/>
    <property type="match status" value="1"/>
</dbReference>
<dbReference type="InterPro" id="IPR029044">
    <property type="entry name" value="Nucleotide-diphossugar_trans"/>
</dbReference>
<keyword evidence="8" id="KW-0460">Magnesium</keyword>
<comment type="similarity">
    <text evidence="2">Belongs to the glucose-1-phosphate thymidylyltransferase family.</text>
</comment>
<keyword evidence="5" id="KW-0808">Transferase</keyword>
<evidence type="ECO:0000256" key="5">
    <source>
        <dbReference type="ARBA" id="ARBA00022679"/>
    </source>
</evidence>
<evidence type="ECO:0000256" key="9">
    <source>
        <dbReference type="ARBA" id="ARBA00032492"/>
    </source>
</evidence>
<dbReference type="PANTHER" id="PTHR43532:SF1">
    <property type="entry name" value="GLUCOSE-1-PHOSPHATE THYMIDYLYLTRANSFERASE 1"/>
    <property type="match status" value="1"/>
</dbReference>
<dbReference type="RefSeq" id="WP_370527433.1">
    <property type="nucleotide sequence ID" value="NZ_JAMPKM010000001.1"/>
</dbReference>
<organism evidence="14 15">
    <name type="scientific">Trichocoleus desertorum GB2-A4</name>
    <dbReference type="NCBI Taxonomy" id="2933944"/>
    <lineage>
        <taxon>Bacteria</taxon>
        <taxon>Bacillati</taxon>
        <taxon>Cyanobacteriota</taxon>
        <taxon>Cyanophyceae</taxon>
        <taxon>Leptolyngbyales</taxon>
        <taxon>Trichocoleusaceae</taxon>
        <taxon>Trichocoleus</taxon>
    </lineage>
</organism>
<feature type="compositionally biased region" description="Basic and acidic residues" evidence="12">
    <location>
        <begin position="1"/>
        <end position="23"/>
    </location>
</feature>
<evidence type="ECO:0000256" key="10">
    <source>
        <dbReference type="ARBA" id="ARBA00032598"/>
    </source>
</evidence>
<evidence type="ECO:0000256" key="3">
    <source>
        <dbReference type="ARBA" id="ARBA00012461"/>
    </source>
</evidence>
<keyword evidence="7" id="KW-0479">Metal-binding</keyword>
<dbReference type="EMBL" id="JAMPKM010000001">
    <property type="protein sequence ID" value="MEP0816188.1"/>
    <property type="molecule type" value="Genomic_DNA"/>
</dbReference>
<comment type="caution">
    <text evidence="14">The sequence shown here is derived from an EMBL/GenBank/DDBJ whole genome shotgun (WGS) entry which is preliminary data.</text>
</comment>
<evidence type="ECO:0000256" key="12">
    <source>
        <dbReference type="SAM" id="MobiDB-lite"/>
    </source>
</evidence>
<evidence type="ECO:0000256" key="1">
    <source>
        <dbReference type="ARBA" id="ARBA00001946"/>
    </source>
</evidence>
<dbReference type="PANTHER" id="PTHR43532">
    <property type="entry name" value="GLUCOSE-1-PHOSPHATE THYMIDYLYLTRANSFERASE"/>
    <property type="match status" value="1"/>
</dbReference>
<evidence type="ECO:0000256" key="2">
    <source>
        <dbReference type="ARBA" id="ARBA00010480"/>
    </source>
</evidence>
<keyword evidence="15" id="KW-1185">Reference proteome</keyword>
<dbReference type="InterPro" id="IPR005907">
    <property type="entry name" value="G1P_thy_trans_s"/>
</dbReference>
<dbReference type="Gene3D" id="3.90.550.10">
    <property type="entry name" value="Spore Coat Polysaccharide Biosynthesis Protein SpsA, Chain A"/>
    <property type="match status" value="1"/>
</dbReference>
<proteinExistence type="inferred from homology"/>
<evidence type="ECO:0000313" key="14">
    <source>
        <dbReference type="EMBL" id="MEP0816188.1"/>
    </source>
</evidence>
<feature type="domain" description="Nucleotidyl transferase" evidence="13">
    <location>
        <begin position="50"/>
        <end position="303"/>
    </location>
</feature>
<name>A0ABV0J4L4_9CYAN</name>
<evidence type="ECO:0000256" key="7">
    <source>
        <dbReference type="ARBA" id="ARBA00022723"/>
    </source>
</evidence>
<dbReference type="Proteomes" id="UP001464891">
    <property type="component" value="Unassembled WGS sequence"/>
</dbReference>
<dbReference type="EC" id="2.7.7.24" evidence="3"/>
<keyword evidence="6" id="KW-0548">Nucleotidyltransferase</keyword>
<feature type="region of interest" description="Disordered" evidence="12">
    <location>
        <begin position="1"/>
        <end position="29"/>
    </location>
</feature>
<comment type="cofactor">
    <cofactor evidence="1">
        <name>Mg(2+)</name>
        <dbReference type="ChEBI" id="CHEBI:18420"/>
    </cofactor>
</comment>
<evidence type="ECO:0000256" key="11">
    <source>
        <dbReference type="ARBA" id="ARBA00049336"/>
    </source>
</evidence>
<evidence type="ECO:0000256" key="4">
    <source>
        <dbReference type="ARBA" id="ARBA00017654"/>
    </source>
</evidence>
<dbReference type="InterPro" id="IPR005835">
    <property type="entry name" value="NTP_transferase_dom"/>
</dbReference>